<keyword evidence="2" id="KW-0521">NADP</keyword>
<dbReference type="GO" id="GO:0016616">
    <property type="term" value="F:oxidoreductase activity, acting on the CH-OH group of donors, NAD or NADP as acceptor"/>
    <property type="evidence" value="ECO:0007669"/>
    <property type="project" value="InterPro"/>
</dbReference>
<dbReference type="Gene3D" id="3.40.50.720">
    <property type="entry name" value="NAD(P)-binding Rossmann-like Domain"/>
    <property type="match status" value="1"/>
</dbReference>
<dbReference type="SUPFAM" id="SSF51735">
    <property type="entry name" value="NAD(P)-binding Rossmann-fold domains"/>
    <property type="match status" value="1"/>
</dbReference>
<dbReference type="PROSITE" id="PS00061">
    <property type="entry name" value="ADH_SHORT"/>
    <property type="match status" value="1"/>
</dbReference>
<dbReference type="KEGG" id="atl:Athai_42630"/>
<dbReference type="Proteomes" id="UP000611640">
    <property type="component" value="Chromosome"/>
</dbReference>
<evidence type="ECO:0000256" key="1">
    <source>
        <dbReference type="ARBA" id="ARBA00006484"/>
    </source>
</evidence>
<dbReference type="InterPro" id="IPR036291">
    <property type="entry name" value="NAD(P)-bd_dom_sf"/>
</dbReference>
<keyword evidence="3" id="KW-0560">Oxidoreductase</keyword>
<dbReference type="CDD" id="cd05324">
    <property type="entry name" value="carb_red_PTCR-like_SDR_c"/>
    <property type="match status" value="1"/>
</dbReference>
<comment type="similarity">
    <text evidence="1 4">Belongs to the short-chain dehydrogenases/reductases (SDR) family.</text>
</comment>
<sequence>MTNPEHTSVLITGANKGLGLETARRLGGLGWTVFLGSRDVGRGEAAIERLAEDGVRAVLVPLDVTSDESVAGAARLVGERTDRLDVLVNNAGTPGHGVHPAEVTIDELHAVYDTNVYGTVRVTNAFLPLLRAADHPRVVNISSGAGSFAVITDPEQPAAAFHEMAYSSSKVAVNMITVQYAKALPEIKFNVATPGEIANKKFAATDMNGHTGALTVTEGTDSYVRLATLDADGPTGIFVDRLGPAPW</sequence>
<dbReference type="Pfam" id="PF00106">
    <property type="entry name" value="adh_short"/>
    <property type="match status" value="1"/>
</dbReference>
<dbReference type="PRINTS" id="PR00080">
    <property type="entry name" value="SDRFAMILY"/>
</dbReference>
<organism evidence="5 6">
    <name type="scientific">Actinocatenispora thailandica</name>
    <dbReference type="NCBI Taxonomy" id="227318"/>
    <lineage>
        <taxon>Bacteria</taxon>
        <taxon>Bacillati</taxon>
        <taxon>Actinomycetota</taxon>
        <taxon>Actinomycetes</taxon>
        <taxon>Micromonosporales</taxon>
        <taxon>Micromonosporaceae</taxon>
        <taxon>Actinocatenispora</taxon>
    </lineage>
</organism>
<dbReference type="PANTHER" id="PTHR43490">
    <property type="entry name" value="(+)-NEOMENTHOL DEHYDROGENASE"/>
    <property type="match status" value="1"/>
</dbReference>
<protein>
    <submittedName>
        <fullName evidence="5">Short-chain dehydrogenase</fullName>
    </submittedName>
</protein>
<keyword evidence="6" id="KW-1185">Reference proteome</keyword>
<name>A0A7R7DRX3_9ACTN</name>
<dbReference type="PANTHER" id="PTHR43490:SF99">
    <property type="entry name" value="SHORT-CHAIN DEHYDROGENASE_REDUCTASE"/>
    <property type="match status" value="1"/>
</dbReference>
<dbReference type="InterPro" id="IPR045313">
    <property type="entry name" value="CBR1-like"/>
</dbReference>
<dbReference type="PRINTS" id="PR00081">
    <property type="entry name" value="GDHRDH"/>
</dbReference>
<dbReference type="RefSeq" id="WP_203963085.1">
    <property type="nucleotide sequence ID" value="NZ_AP023355.1"/>
</dbReference>
<reference evidence="5 6" key="1">
    <citation type="submission" date="2020-08" db="EMBL/GenBank/DDBJ databases">
        <title>Whole genome shotgun sequence of Actinocatenispora thailandica NBRC 105041.</title>
        <authorList>
            <person name="Komaki H."/>
            <person name="Tamura T."/>
        </authorList>
    </citation>
    <scope>NUCLEOTIDE SEQUENCE [LARGE SCALE GENOMIC DNA]</scope>
    <source>
        <strain evidence="5 6">NBRC 105041</strain>
    </source>
</reference>
<dbReference type="AlphaFoldDB" id="A0A7R7DRX3"/>
<dbReference type="InterPro" id="IPR020904">
    <property type="entry name" value="Sc_DH/Rdtase_CS"/>
</dbReference>
<proteinExistence type="inferred from homology"/>
<evidence type="ECO:0000256" key="2">
    <source>
        <dbReference type="ARBA" id="ARBA00022857"/>
    </source>
</evidence>
<evidence type="ECO:0000256" key="3">
    <source>
        <dbReference type="ARBA" id="ARBA00023002"/>
    </source>
</evidence>
<evidence type="ECO:0000256" key="4">
    <source>
        <dbReference type="RuleBase" id="RU000363"/>
    </source>
</evidence>
<accession>A0A7R7DRX3</accession>
<dbReference type="InterPro" id="IPR002347">
    <property type="entry name" value="SDR_fam"/>
</dbReference>
<dbReference type="EMBL" id="AP023355">
    <property type="protein sequence ID" value="BCJ36760.1"/>
    <property type="molecule type" value="Genomic_DNA"/>
</dbReference>
<evidence type="ECO:0000313" key="5">
    <source>
        <dbReference type="EMBL" id="BCJ36760.1"/>
    </source>
</evidence>
<gene>
    <name evidence="5" type="ORF">Athai_42630</name>
</gene>
<evidence type="ECO:0000313" key="6">
    <source>
        <dbReference type="Proteomes" id="UP000611640"/>
    </source>
</evidence>